<gene>
    <name evidence="2" type="ORF">POTOM_014686</name>
</gene>
<organism evidence="2 3">
    <name type="scientific">Populus tomentosa</name>
    <name type="common">Chinese white poplar</name>
    <dbReference type="NCBI Taxonomy" id="118781"/>
    <lineage>
        <taxon>Eukaryota</taxon>
        <taxon>Viridiplantae</taxon>
        <taxon>Streptophyta</taxon>
        <taxon>Embryophyta</taxon>
        <taxon>Tracheophyta</taxon>
        <taxon>Spermatophyta</taxon>
        <taxon>Magnoliopsida</taxon>
        <taxon>eudicotyledons</taxon>
        <taxon>Gunneridae</taxon>
        <taxon>Pentapetalae</taxon>
        <taxon>rosids</taxon>
        <taxon>fabids</taxon>
        <taxon>Malpighiales</taxon>
        <taxon>Salicaceae</taxon>
        <taxon>Saliceae</taxon>
        <taxon>Populus</taxon>
    </lineage>
</organism>
<accession>A0A8X8ACC9</accession>
<dbReference type="Proteomes" id="UP000886885">
    <property type="component" value="Chromosome 3D"/>
</dbReference>
<dbReference type="EMBL" id="JAAWWB010000006">
    <property type="protein sequence ID" value="KAG6781773.1"/>
    <property type="molecule type" value="Genomic_DNA"/>
</dbReference>
<evidence type="ECO:0000256" key="1">
    <source>
        <dbReference type="SAM" id="MobiDB-lite"/>
    </source>
</evidence>
<evidence type="ECO:0000313" key="3">
    <source>
        <dbReference type="Proteomes" id="UP000886885"/>
    </source>
</evidence>
<dbReference type="AlphaFoldDB" id="A0A8X8ACC9"/>
<evidence type="ECO:0000313" key="2">
    <source>
        <dbReference type="EMBL" id="KAG6781773.1"/>
    </source>
</evidence>
<name>A0A8X8ACC9_POPTO</name>
<comment type="caution">
    <text evidence="2">The sequence shown here is derived from an EMBL/GenBank/DDBJ whole genome shotgun (WGS) entry which is preliminary data.</text>
</comment>
<feature type="region of interest" description="Disordered" evidence="1">
    <location>
        <begin position="1"/>
        <end position="21"/>
    </location>
</feature>
<protein>
    <submittedName>
        <fullName evidence="2">Uncharacterized protein</fullName>
    </submittedName>
</protein>
<keyword evidence="3" id="KW-1185">Reference proteome</keyword>
<reference evidence="2" key="1">
    <citation type="journal article" date="2020" name="bioRxiv">
        <title>Hybrid origin of Populus tomentosa Carr. identified through genome sequencing and phylogenomic analysis.</title>
        <authorList>
            <person name="An X."/>
            <person name="Gao K."/>
            <person name="Chen Z."/>
            <person name="Li J."/>
            <person name="Yang X."/>
            <person name="Yang X."/>
            <person name="Zhou J."/>
            <person name="Guo T."/>
            <person name="Zhao T."/>
            <person name="Huang S."/>
            <person name="Miao D."/>
            <person name="Khan W.U."/>
            <person name="Rao P."/>
            <person name="Ye M."/>
            <person name="Lei B."/>
            <person name="Liao W."/>
            <person name="Wang J."/>
            <person name="Ji L."/>
            <person name="Li Y."/>
            <person name="Guo B."/>
            <person name="Mustafa N.S."/>
            <person name="Li S."/>
            <person name="Yun Q."/>
            <person name="Keller S.R."/>
            <person name="Mao J."/>
            <person name="Zhang R."/>
            <person name="Strauss S.H."/>
        </authorList>
    </citation>
    <scope>NUCLEOTIDE SEQUENCE</scope>
    <source>
        <strain evidence="2">GM15</strain>
        <tissue evidence="2">Leaf</tissue>
    </source>
</reference>
<sequence length="263" mass="29384">MESQWFDQATDHWNGGCDHQNNTENNVDLTLKLGLPDDHDDQPQFEQYFRSNRALKTHQPAILSFNAPYSQGTNHQDMANAGLNHHGRLNGDNLHGSWPQEMMGNHVHYMNPQYAADSAVGFAAYPKSYSSINSNPGNFQTPTMSGRTLLNTVARGGDHGEIGSSSGSCRRGSSHQCKGTFIDHNKRCSNRSCNTDDTPMWPPLVPRHSVMLVGSSTERKRRKDGLEKLPDGLTAFRMFEESNCGFILLKVILFRDDLPSHVL</sequence>
<proteinExistence type="predicted"/>